<dbReference type="CDD" id="cd05276">
    <property type="entry name" value="p53_inducible_oxidoreductase"/>
    <property type="match status" value="1"/>
</dbReference>
<dbReference type="InterPro" id="IPR014189">
    <property type="entry name" value="Quinone_OxRdtase_PIG3"/>
</dbReference>
<dbReference type="SMART" id="SM00829">
    <property type="entry name" value="PKS_ER"/>
    <property type="match status" value="1"/>
</dbReference>
<protein>
    <submittedName>
        <fullName evidence="4">Quinone oxidoreductase PIG3</fullName>
        <ecNumber evidence="4">1.-.-.-</ecNumber>
    </submittedName>
</protein>
<dbReference type="Gene3D" id="3.40.50.720">
    <property type="entry name" value="NAD(P)-binding Rossmann-like Domain"/>
    <property type="match status" value="1"/>
</dbReference>
<dbReference type="NCBIfam" id="TIGR02824">
    <property type="entry name" value="quinone_pig3"/>
    <property type="match status" value="1"/>
</dbReference>
<dbReference type="GO" id="GO:0016651">
    <property type="term" value="F:oxidoreductase activity, acting on NAD(P)H"/>
    <property type="evidence" value="ECO:0007669"/>
    <property type="project" value="TreeGrafter"/>
</dbReference>
<dbReference type="InterPro" id="IPR020843">
    <property type="entry name" value="ER"/>
</dbReference>
<gene>
    <name evidence="4" type="primary">TP53I</name>
    <name evidence="4" type="ORF">KL86APRO_10937</name>
</gene>
<dbReference type="EMBL" id="FLUO01000001">
    <property type="protein sequence ID" value="SBV97842.1"/>
    <property type="molecule type" value="Genomic_DNA"/>
</dbReference>
<keyword evidence="2 4" id="KW-0560">Oxidoreductase</keyword>
<proteinExistence type="predicted"/>
<keyword evidence="1" id="KW-0521">NADP</keyword>
<dbReference type="Gene3D" id="3.90.180.10">
    <property type="entry name" value="Medium-chain alcohol dehydrogenases, catalytic domain"/>
    <property type="match status" value="1"/>
</dbReference>
<dbReference type="InterPro" id="IPR013154">
    <property type="entry name" value="ADH-like_N"/>
</dbReference>
<dbReference type="PANTHER" id="PTHR48106">
    <property type="entry name" value="QUINONE OXIDOREDUCTASE PIG3-RELATED"/>
    <property type="match status" value="1"/>
</dbReference>
<dbReference type="EC" id="1.-.-.-" evidence="4"/>
<dbReference type="AlphaFoldDB" id="A0A212JEK2"/>
<evidence type="ECO:0000259" key="3">
    <source>
        <dbReference type="SMART" id="SM00829"/>
    </source>
</evidence>
<dbReference type="SUPFAM" id="SSF50129">
    <property type="entry name" value="GroES-like"/>
    <property type="match status" value="1"/>
</dbReference>
<dbReference type="InterPro" id="IPR013149">
    <property type="entry name" value="ADH-like_C"/>
</dbReference>
<dbReference type="GO" id="GO:0070402">
    <property type="term" value="F:NADPH binding"/>
    <property type="evidence" value="ECO:0007669"/>
    <property type="project" value="TreeGrafter"/>
</dbReference>
<dbReference type="SUPFAM" id="SSF51735">
    <property type="entry name" value="NAD(P)-binding Rossmann-fold domains"/>
    <property type="match status" value="1"/>
</dbReference>
<name>A0A212JEK2_9PROT</name>
<reference evidence="4" key="1">
    <citation type="submission" date="2016-04" db="EMBL/GenBank/DDBJ databases">
        <authorList>
            <person name="Evans L.H."/>
            <person name="Alamgir A."/>
            <person name="Owens N."/>
            <person name="Weber N.D."/>
            <person name="Virtaneva K."/>
            <person name="Barbian K."/>
            <person name="Babar A."/>
            <person name="Rosenke K."/>
        </authorList>
    </citation>
    <scope>NUCLEOTIDE SEQUENCE</scope>
    <source>
        <strain evidence="4">86</strain>
    </source>
</reference>
<dbReference type="InterPro" id="IPR011032">
    <property type="entry name" value="GroES-like_sf"/>
</dbReference>
<accession>A0A212JEK2</accession>
<dbReference type="PANTHER" id="PTHR48106:SF8">
    <property type="entry name" value="OS02G0805600 PROTEIN"/>
    <property type="match status" value="1"/>
</dbReference>
<evidence type="ECO:0000313" key="4">
    <source>
        <dbReference type="EMBL" id="SBV97842.1"/>
    </source>
</evidence>
<feature type="domain" description="Enoyl reductase (ER)" evidence="3">
    <location>
        <begin position="17"/>
        <end position="330"/>
    </location>
</feature>
<dbReference type="InterPro" id="IPR036291">
    <property type="entry name" value="NAD(P)-bd_dom_sf"/>
</dbReference>
<evidence type="ECO:0000256" key="1">
    <source>
        <dbReference type="ARBA" id="ARBA00022857"/>
    </source>
</evidence>
<organism evidence="4">
    <name type="scientific">uncultured Alphaproteobacteria bacterium</name>
    <dbReference type="NCBI Taxonomy" id="91750"/>
    <lineage>
        <taxon>Bacteria</taxon>
        <taxon>Pseudomonadati</taxon>
        <taxon>Pseudomonadota</taxon>
        <taxon>Alphaproteobacteria</taxon>
        <taxon>environmental samples</taxon>
    </lineage>
</organism>
<sequence>MPALPETVTCIEIKAFGGPEGLVPTTRPMPEPGAGEVLIQVAAAGVNRPDVVQRQGNYAPPPGATDIPGLEVAGEIVKLGPGVDEACLGQRVCALLTGGGYADYAVAKAALCLPFPKDFDALHAAAIPETFFTVWHNVFERGALKAGETFLIHGGTGGIGSTAIQLAKAMGARVFATAGSAEKAAACEKLGAERGINYREEDYVEVVKDLTGGKGVNVILDVVGGDYLNRDVKAMAPSGRHVSIAFQKGAKVEFNFMPLMLKRLTFTGSVLRSQPTEEKARIAAGLKAQVWPLLDDGTLKPLVYKTFPLAEAAAAHQLMESSQHIGKIMLVP</sequence>
<evidence type="ECO:0000256" key="2">
    <source>
        <dbReference type="ARBA" id="ARBA00023002"/>
    </source>
</evidence>
<dbReference type="Pfam" id="PF00107">
    <property type="entry name" value="ADH_zinc_N"/>
    <property type="match status" value="1"/>
</dbReference>
<dbReference type="Pfam" id="PF08240">
    <property type="entry name" value="ADH_N"/>
    <property type="match status" value="1"/>
</dbReference>